<name>A0A6P5T0W4_PRUAV</name>
<dbReference type="KEGG" id="pavi:110761587"/>
<gene>
    <name evidence="4" type="primary">LOC110761587</name>
</gene>
<evidence type="ECO:0000313" key="3">
    <source>
        <dbReference type="Proteomes" id="UP000515124"/>
    </source>
</evidence>
<dbReference type="RefSeq" id="XP_021819773.1">
    <property type="nucleotide sequence ID" value="XM_021964081.1"/>
</dbReference>
<feature type="region of interest" description="Disordered" evidence="1">
    <location>
        <begin position="38"/>
        <end position="72"/>
    </location>
</feature>
<sequence>MLWRFYHPPPRSNKLFASLLPAIFLLCLGGSKLSNNRRNANTTDNNILRKPLDSNSSTSTSTTTSTSSSSPLFQAQGGLLLSRWRAPRMRWTTTLLSFWVAMKGLHQSRFLSLWMSKISPWHMSDLIYRFIVRFSPPIEQGPFQNPRSGDQLSSAQTIHVQDNKDSLGNFFKIRRFPLARTSTNHGYCLAATHSYPS</sequence>
<reference evidence="4" key="1">
    <citation type="submission" date="2025-08" db="UniProtKB">
        <authorList>
            <consortium name="RefSeq"/>
        </authorList>
    </citation>
    <scope>IDENTIFICATION</scope>
</reference>
<feature type="signal peptide" evidence="2">
    <location>
        <begin position="1"/>
        <end position="29"/>
    </location>
</feature>
<dbReference type="AlphaFoldDB" id="A0A6P5T0W4"/>
<dbReference type="Proteomes" id="UP000515124">
    <property type="component" value="Unplaced"/>
</dbReference>
<keyword evidence="3" id="KW-1185">Reference proteome</keyword>
<organism evidence="3 4">
    <name type="scientific">Prunus avium</name>
    <name type="common">Cherry</name>
    <name type="synonym">Cerasus avium</name>
    <dbReference type="NCBI Taxonomy" id="42229"/>
    <lineage>
        <taxon>Eukaryota</taxon>
        <taxon>Viridiplantae</taxon>
        <taxon>Streptophyta</taxon>
        <taxon>Embryophyta</taxon>
        <taxon>Tracheophyta</taxon>
        <taxon>Spermatophyta</taxon>
        <taxon>Magnoliopsida</taxon>
        <taxon>eudicotyledons</taxon>
        <taxon>Gunneridae</taxon>
        <taxon>Pentapetalae</taxon>
        <taxon>rosids</taxon>
        <taxon>fabids</taxon>
        <taxon>Rosales</taxon>
        <taxon>Rosaceae</taxon>
        <taxon>Amygdaloideae</taxon>
        <taxon>Amygdaleae</taxon>
        <taxon>Prunus</taxon>
    </lineage>
</organism>
<evidence type="ECO:0000313" key="4">
    <source>
        <dbReference type="RefSeq" id="XP_021819773.1"/>
    </source>
</evidence>
<protein>
    <submittedName>
        <fullName evidence="4">Uncharacterized protein LOC110761587 isoform X1</fullName>
    </submittedName>
</protein>
<keyword evidence="2" id="KW-0732">Signal</keyword>
<evidence type="ECO:0000256" key="2">
    <source>
        <dbReference type="SAM" id="SignalP"/>
    </source>
</evidence>
<proteinExistence type="predicted"/>
<feature type="compositionally biased region" description="Low complexity" evidence="1">
    <location>
        <begin position="56"/>
        <end position="70"/>
    </location>
</feature>
<accession>A0A6P5T0W4</accession>
<evidence type="ECO:0000256" key="1">
    <source>
        <dbReference type="SAM" id="MobiDB-lite"/>
    </source>
</evidence>
<feature type="chain" id="PRO_5027966675" evidence="2">
    <location>
        <begin position="30"/>
        <end position="197"/>
    </location>
</feature>
<dbReference type="GeneID" id="110761587"/>